<name>A0A5E6TBA5_PSEFL</name>
<evidence type="ECO:0000313" key="3">
    <source>
        <dbReference type="Proteomes" id="UP000326595"/>
    </source>
</evidence>
<evidence type="ECO:0000313" key="2">
    <source>
        <dbReference type="EMBL" id="VVM90639.1"/>
    </source>
</evidence>
<protein>
    <submittedName>
        <fullName evidence="2">Uncharacterized protein</fullName>
    </submittedName>
</protein>
<dbReference type="RefSeq" id="WP_080764784.1">
    <property type="nucleotide sequence ID" value="NZ_OZ024668.1"/>
</dbReference>
<reference evidence="2" key="1">
    <citation type="submission" date="2019-09" db="EMBL/GenBank/DDBJ databases">
        <authorList>
            <person name="Chandra G."/>
            <person name="Truman W A."/>
        </authorList>
    </citation>
    <scope>NUCLEOTIDE SEQUENCE [LARGE SCALE GENOMIC DNA]</scope>
    <source>
        <strain evidence="2">PS652</strain>
    </source>
</reference>
<dbReference type="EMBL" id="CABVHG010000015">
    <property type="protein sequence ID" value="VVM90639.1"/>
    <property type="molecule type" value="Genomic_DNA"/>
</dbReference>
<evidence type="ECO:0000313" key="1">
    <source>
        <dbReference type="EMBL" id="CAK9890560.1"/>
    </source>
</evidence>
<gene>
    <name evidence="2" type="ORF">PS652_02765</name>
    <name evidence="1" type="ORF">PS652_03404</name>
</gene>
<dbReference type="Proteomes" id="UP000326595">
    <property type="component" value="Chromosome"/>
</dbReference>
<dbReference type="EMBL" id="OZ024668">
    <property type="protein sequence ID" value="CAK9890560.1"/>
    <property type="molecule type" value="Genomic_DNA"/>
</dbReference>
<reference evidence="1 3" key="2">
    <citation type="submission" date="2024-03" db="EMBL/GenBank/DDBJ databases">
        <authorList>
            <person name="Alaster D. Moffat"/>
            <person name="Govind Chandra"/>
            <person name="Andrew W. Truman"/>
        </authorList>
    </citation>
    <scope>NUCLEOTIDE SEQUENCE [LARGE SCALE GENOMIC DNA]</scope>
    <source>
        <strain evidence="1">PS652</strain>
    </source>
</reference>
<accession>A0A5E6TBA5</accession>
<proteinExistence type="predicted"/>
<organism evidence="2">
    <name type="scientific">Pseudomonas fluorescens</name>
    <dbReference type="NCBI Taxonomy" id="294"/>
    <lineage>
        <taxon>Bacteria</taxon>
        <taxon>Pseudomonadati</taxon>
        <taxon>Pseudomonadota</taxon>
        <taxon>Gammaproteobacteria</taxon>
        <taxon>Pseudomonadales</taxon>
        <taxon>Pseudomonadaceae</taxon>
        <taxon>Pseudomonas</taxon>
    </lineage>
</organism>
<dbReference type="AlphaFoldDB" id="A0A5E6TBA5"/>
<sequence length="63" mass="6919">MLQRLGVVLLLAGLLIAPARADMAPWYRWESQADGRLVCSQFSPGPGWKQFAGPFNNAGCRDN</sequence>